<organism evidence="1 2">
    <name type="scientific">Henriciella pelagia</name>
    <dbReference type="NCBI Taxonomy" id="1977912"/>
    <lineage>
        <taxon>Bacteria</taxon>
        <taxon>Pseudomonadati</taxon>
        <taxon>Pseudomonadota</taxon>
        <taxon>Alphaproteobacteria</taxon>
        <taxon>Hyphomonadales</taxon>
        <taxon>Hyphomonadaceae</taxon>
        <taxon>Henriciella</taxon>
    </lineage>
</organism>
<accession>A0ABQ1JWZ0</accession>
<protein>
    <submittedName>
        <fullName evidence="1">Uncharacterized protein</fullName>
    </submittedName>
</protein>
<sequence length="236" mass="26093">MSGKITLEEALKSGVVQLDRPGAEGEPVVVIDDFSLNPDALLRRGREASYGEGGKHYPGQRAPAPSAYLRERMNLLQAVLTEVFGMDGGANLVECNFSIVTTPPDRLTPIQRLPHFDSTDPGYLALLHYLGGPEEGGTSFYRHRASQFETIDASRLDTYTGMLQEEVREYGLPKRQYFSGTDQQFEKIGGVEARFNRMVIYRGYRLHSGDIAQPERIGAPDAAPRLTINTFLAAKA</sequence>
<reference evidence="2" key="1">
    <citation type="journal article" date="2019" name="Int. J. Syst. Evol. Microbiol.">
        <title>The Global Catalogue of Microorganisms (GCM) 10K type strain sequencing project: providing services to taxonomists for standard genome sequencing and annotation.</title>
        <authorList>
            <consortium name="The Broad Institute Genomics Platform"/>
            <consortium name="The Broad Institute Genome Sequencing Center for Infectious Disease"/>
            <person name="Wu L."/>
            <person name="Ma J."/>
        </authorList>
    </citation>
    <scope>NUCLEOTIDE SEQUENCE [LARGE SCALE GENOMIC DNA]</scope>
    <source>
        <strain evidence="2">CGMCC 1.15928</strain>
    </source>
</reference>
<keyword evidence="2" id="KW-1185">Reference proteome</keyword>
<dbReference type="RefSeq" id="WP_233124441.1">
    <property type="nucleotide sequence ID" value="NZ_BMKF01000003.1"/>
</dbReference>
<gene>
    <name evidence="1" type="ORF">GCM10011503_32020</name>
</gene>
<dbReference type="EMBL" id="BMKF01000003">
    <property type="protein sequence ID" value="GGB80835.1"/>
    <property type="molecule type" value="Genomic_DNA"/>
</dbReference>
<comment type="caution">
    <text evidence="1">The sequence shown here is derived from an EMBL/GenBank/DDBJ whole genome shotgun (WGS) entry which is preliminary data.</text>
</comment>
<name>A0ABQ1JWZ0_9PROT</name>
<proteinExistence type="predicted"/>
<dbReference type="InterPro" id="IPR045617">
    <property type="entry name" value="DUF6445"/>
</dbReference>
<dbReference type="Pfam" id="PF20043">
    <property type="entry name" value="DUF6445"/>
    <property type="match status" value="1"/>
</dbReference>
<evidence type="ECO:0000313" key="2">
    <source>
        <dbReference type="Proteomes" id="UP000628854"/>
    </source>
</evidence>
<dbReference type="Proteomes" id="UP000628854">
    <property type="component" value="Unassembled WGS sequence"/>
</dbReference>
<evidence type="ECO:0000313" key="1">
    <source>
        <dbReference type="EMBL" id="GGB80835.1"/>
    </source>
</evidence>